<reference evidence="1 2" key="1">
    <citation type="submission" date="2015-09" db="EMBL/GenBank/DDBJ databases">
        <title>Draft Genome Sequence of Bradyrhizobium manausense Strain BR 3351T, a Novel Symbiotic Nitrogen-Fixing Alphaproteobacterium Isolated from Brazilian Amazon Rain Forest.</title>
        <authorList>
            <person name="De Araujo J.L."/>
            <person name="Zilli J.E."/>
        </authorList>
    </citation>
    <scope>NUCLEOTIDE SEQUENCE [LARGE SCALE GENOMIC DNA]</scope>
    <source>
        <strain evidence="1 2">BR3351</strain>
    </source>
</reference>
<evidence type="ECO:0000313" key="2">
    <source>
        <dbReference type="Proteomes" id="UP000051936"/>
    </source>
</evidence>
<proteinExistence type="predicted"/>
<evidence type="ECO:0008006" key="3">
    <source>
        <dbReference type="Google" id="ProtNLM"/>
    </source>
</evidence>
<accession>A0A0R3E3E5</accession>
<evidence type="ECO:0000313" key="1">
    <source>
        <dbReference type="EMBL" id="KRQ14942.1"/>
    </source>
</evidence>
<dbReference type="AlphaFoldDB" id="A0A0R3E3E5"/>
<dbReference type="EMBL" id="LJYG01000045">
    <property type="protein sequence ID" value="KRQ14942.1"/>
    <property type="molecule type" value="Genomic_DNA"/>
</dbReference>
<protein>
    <recommendedName>
        <fullName evidence="3">Integrase</fullName>
    </recommendedName>
</protein>
<name>A0A0R3E3E5_9BRAD</name>
<sequence>MVIRTMRGLLDVAGIPIRSIAEIMAWDEESVEKIIRRYVNRTALTKALIEQMNEAGTKTVKPAVKL</sequence>
<gene>
    <name evidence="1" type="ORF">AOQ71_11030</name>
</gene>
<comment type="caution">
    <text evidence="1">The sequence shown here is derived from an EMBL/GenBank/DDBJ whole genome shotgun (WGS) entry which is preliminary data.</text>
</comment>
<dbReference type="Proteomes" id="UP000051936">
    <property type="component" value="Unassembled WGS sequence"/>
</dbReference>
<organism evidence="1 2">
    <name type="scientific">Bradyrhizobium manausense</name>
    <dbReference type="NCBI Taxonomy" id="989370"/>
    <lineage>
        <taxon>Bacteria</taxon>
        <taxon>Pseudomonadati</taxon>
        <taxon>Pseudomonadota</taxon>
        <taxon>Alphaproteobacteria</taxon>
        <taxon>Hyphomicrobiales</taxon>
        <taxon>Nitrobacteraceae</taxon>
        <taxon>Bradyrhizobium</taxon>
    </lineage>
</organism>
<keyword evidence="2" id="KW-1185">Reference proteome</keyword>